<dbReference type="AlphaFoldDB" id="A0A7V7KWK6"/>
<gene>
    <name evidence="10" type="ORF">DT594_15210</name>
</gene>
<dbReference type="CDD" id="cd03020">
    <property type="entry name" value="DsbA_DsbC_DsbG"/>
    <property type="match status" value="1"/>
</dbReference>
<dbReference type="PANTHER" id="PTHR35272:SF3">
    <property type="entry name" value="THIOL:DISULFIDE INTERCHANGE PROTEIN DSBC"/>
    <property type="match status" value="1"/>
</dbReference>
<evidence type="ECO:0000256" key="6">
    <source>
        <dbReference type="ARBA" id="ARBA00023284"/>
    </source>
</evidence>
<feature type="chain" id="PRO_5031597739" description="Thiol:disulfide interchange protein" evidence="7">
    <location>
        <begin position="21"/>
        <end position="239"/>
    </location>
</feature>
<dbReference type="InterPro" id="IPR018950">
    <property type="entry name" value="DiS-bond_isomerase_DsbC/G_N"/>
</dbReference>
<dbReference type="InterPro" id="IPR012336">
    <property type="entry name" value="Thioredoxin-like_fold"/>
</dbReference>
<feature type="domain" description="Disulphide bond isomerase DsbC/G N-terminal" evidence="8">
    <location>
        <begin position="20"/>
        <end position="87"/>
    </location>
</feature>
<dbReference type="PANTHER" id="PTHR35272">
    <property type="entry name" value="THIOL:DISULFIDE INTERCHANGE PROTEIN DSBC-RELATED"/>
    <property type="match status" value="1"/>
</dbReference>
<evidence type="ECO:0000256" key="4">
    <source>
        <dbReference type="ARBA" id="ARBA00022764"/>
    </source>
</evidence>
<dbReference type="Pfam" id="PF10411">
    <property type="entry name" value="DsbC_N"/>
    <property type="match status" value="1"/>
</dbReference>
<protein>
    <recommendedName>
        <fullName evidence="7">Thiol:disulfide interchange protein</fullName>
    </recommendedName>
</protein>
<keyword evidence="11" id="KW-1185">Reference proteome</keyword>
<comment type="similarity">
    <text evidence="2 7">Belongs to the thioredoxin family. DsbC subfamily.</text>
</comment>
<evidence type="ECO:0000256" key="5">
    <source>
        <dbReference type="ARBA" id="ARBA00023157"/>
    </source>
</evidence>
<evidence type="ECO:0000256" key="1">
    <source>
        <dbReference type="ARBA" id="ARBA00004418"/>
    </source>
</evidence>
<keyword evidence="10" id="KW-0413">Isomerase</keyword>
<evidence type="ECO:0000259" key="9">
    <source>
        <dbReference type="Pfam" id="PF13098"/>
    </source>
</evidence>
<dbReference type="GO" id="GO:0042597">
    <property type="term" value="C:periplasmic space"/>
    <property type="evidence" value="ECO:0007669"/>
    <property type="project" value="UniProtKB-SubCell"/>
</dbReference>
<feature type="domain" description="Thioredoxin-like fold" evidence="9">
    <location>
        <begin position="116"/>
        <end position="233"/>
    </location>
</feature>
<evidence type="ECO:0000259" key="8">
    <source>
        <dbReference type="Pfam" id="PF10411"/>
    </source>
</evidence>
<dbReference type="InterPro" id="IPR033954">
    <property type="entry name" value="DiS-bond_Isoase_DsbC/G"/>
</dbReference>
<keyword evidence="3 7" id="KW-0732">Signal</keyword>
<dbReference type="Gene3D" id="3.10.450.70">
    <property type="entry name" value="Disulphide bond isomerase, DsbC/G, N-terminal"/>
    <property type="match status" value="1"/>
</dbReference>
<evidence type="ECO:0000313" key="10">
    <source>
        <dbReference type="EMBL" id="KAA0693222.1"/>
    </source>
</evidence>
<comment type="subcellular location">
    <subcellularLocation>
        <location evidence="1 7">Periplasm</location>
    </subcellularLocation>
</comment>
<dbReference type="EMBL" id="QOVF01000005">
    <property type="protein sequence ID" value="KAA0693222.1"/>
    <property type="molecule type" value="Genomic_DNA"/>
</dbReference>
<comment type="caution">
    <text evidence="10">The sequence shown here is derived from an EMBL/GenBank/DDBJ whole genome shotgun (WGS) entry which is preliminary data.</text>
</comment>
<dbReference type="SUPFAM" id="SSF54423">
    <property type="entry name" value="DsbC/DsbG N-terminal domain-like"/>
    <property type="match status" value="1"/>
</dbReference>
<dbReference type="Gene3D" id="3.40.30.10">
    <property type="entry name" value="Glutaredoxin"/>
    <property type="match status" value="1"/>
</dbReference>
<keyword evidence="4 7" id="KW-0574">Periplasm</keyword>
<sequence>MRLKLLIASLSALCATAVLAEPADDIRASLSKLNLPVAIKTISESPISGVYQVQLDSGRILYASGDGQFLIQGALYDLSAAQPRNLTSAAEAAGIGEVVNALPQDQLVIFAPDKPKTHVTVFTDVDCGYCRLLHSEVGELNDLGIEVRYAAFPRSGPGQPSAKIMESIWCAEDRQEAMTEAKLGNKIETLTCDNPVNKQFALGQQVGVQGTPAIFMANGVLLPGYKPAAELAEQALANQ</sequence>
<evidence type="ECO:0000256" key="3">
    <source>
        <dbReference type="ARBA" id="ARBA00022729"/>
    </source>
</evidence>
<evidence type="ECO:0000256" key="2">
    <source>
        <dbReference type="ARBA" id="ARBA00009813"/>
    </source>
</evidence>
<dbReference type="RefSeq" id="WP_149333504.1">
    <property type="nucleotide sequence ID" value="NZ_QOVF01000005.1"/>
</dbReference>
<accession>A0A7V7KWK6</accession>
<dbReference type="InterPro" id="IPR009094">
    <property type="entry name" value="DiS-bond_isomerase_DsbC/G_N_sf"/>
</dbReference>
<dbReference type="InterPro" id="IPR036249">
    <property type="entry name" value="Thioredoxin-like_sf"/>
</dbReference>
<organism evidence="10 11">
    <name type="scientific">Halopseudomonas laoshanensis</name>
    <dbReference type="NCBI Taxonomy" id="2268758"/>
    <lineage>
        <taxon>Bacteria</taxon>
        <taxon>Pseudomonadati</taxon>
        <taxon>Pseudomonadota</taxon>
        <taxon>Gammaproteobacteria</taxon>
        <taxon>Pseudomonadales</taxon>
        <taxon>Pseudomonadaceae</taxon>
        <taxon>Halopseudomonas</taxon>
    </lineage>
</organism>
<keyword evidence="5" id="KW-1015">Disulfide bond</keyword>
<comment type="function">
    <text evidence="7">Required for disulfide bond formation in some periplasmic proteins. Acts by transferring its disulfide bond to other proteins and is reduced in the process.</text>
</comment>
<name>A0A7V7KWK6_9GAMM</name>
<dbReference type="Proteomes" id="UP000463138">
    <property type="component" value="Unassembled WGS sequence"/>
</dbReference>
<dbReference type="InterPro" id="IPR051470">
    <property type="entry name" value="Thiol:disulfide_interchange"/>
</dbReference>
<evidence type="ECO:0000256" key="7">
    <source>
        <dbReference type="RuleBase" id="RU364038"/>
    </source>
</evidence>
<feature type="signal peptide" evidence="7">
    <location>
        <begin position="1"/>
        <end position="20"/>
    </location>
</feature>
<proteinExistence type="inferred from homology"/>
<evidence type="ECO:0000313" key="11">
    <source>
        <dbReference type="Proteomes" id="UP000463138"/>
    </source>
</evidence>
<reference evidence="10 11" key="1">
    <citation type="submission" date="2018-07" db="EMBL/GenBank/DDBJ databases">
        <title>Pseudomonas laoshanensis sp. nov., isolated from soil.</title>
        <authorList>
            <person name="Sun J."/>
            <person name="Yu L."/>
            <person name="Wang M."/>
            <person name="Zhang C."/>
        </authorList>
    </citation>
    <scope>NUCLEOTIDE SEQUENCE [LARGE SCALE GENOMIC DNA]</scope>
    <source>
        <strain evidence="10 11">Y22</strain>
    </source>
</reference>
<dbReference type="GO" id="GO:0016853">
    <property type="term" value="F:isomerase activity"/>
    <property type="evidence" value="ECO:0007669"/>
    <property type="project" value="UniProtKB-KW"/>
</dbReference>
<dbReference type="Pfam" id="PF13098">
    <property type="entry name" value="Thioredoxin_2"/>
    <property type="match status" value="1"/>
</dbReference>
<keyword evidence="6 7" id="KW-0676">Redox-active center</keyword>
<dbReference type="OrthoDB" id="12976at2"/>
<dbReference type="SUPFAM" id="SSF52833">
    <property type="entry name" value="Thioredoxin-like"/>
    <property type="match status" value="1"/>
</dbReference>